<dbReference type="InterPro" id="IPR050709">
    <property type="entry name" value="Biotin_Carboxyl_Carrier/Decarb"/>
</dbReference>
<dbReference type="EMBL" id="FWXH01000006">
    <property type="protein sequence ID" value="SMC24173.1"/>
    <property type="molecule type" value="Genomic_DNA"/>
</dbReference>
<keyword evidence="4 8" id="KW-0276">Fatty acid metabolism</keyword>
<dbReference type="PROSITE" id="PS00188">
    <property type="entry name" value="BIOTIN"/>
    <property type="match status" value="1"/>
</dbReference>
<dbReference type="Proteomes" id="UP000192468">
    <property type="component" value="Unassembled WGS sequence"/>
</dbReference>
<proteinExistence type="predicted"/>
<dbReference type="PRINTS" id="PR01071">
    <property type="entry name" value="ACOABIOTINCC"/>
</dbReference>
<name>A0A1W1XJL4_9CLOT</name>
<dbReference type="InterPro" id="IPR011053">
    <property type="entry name" value="Single_hybrid_motif"/>
</dbReference>
<sequence length="142" mass="16244">MINIEDLDKIMEIANKHSFSRFEFEQENSRVVIERENSIKKVLEEDKSVVKSINKEIHIEEKNYIKSSLAGTFYLKKEENAAPLVKLHDVVEENTVIGLIEVMKLFNEVEAGVSGEIVNILVKDGEFVEYGQPLFEVKGSDK</sequence>
<evidence type="ECO:0000256" key="7">
    <source>
        <dbReference type="ARBA" id="ARBA00023267"/>
    </source>
</evidence>
<evidence type="ECO:0000313" key="11">
    <source>
        <dbReference type="Proteomes" id="UP000192468"/>
    </source>
</evidence>
<dbReference type="InterPro" id="IPR001249">
    <property type="entry name" value="AcCoA_biotinCC"/>
</dbReference>
<dbReference type="Gene3D" id="2.40.50.100">
    <property type="match status" value="1"/>
</dbReference>
<dbReference type="SUPFAM" id="SSF51230">
    <property type="entry name" value="Single hybrid motif"/>
    <property type="match status" value="1"/>
</dbReference>
<evidence type="ECO:0000256" key="5">
    <source>
        <dbReference type="ARBA" id="ARBA00023098"/>
    </source>
</evidence>
<evidence type="ECO:0000256" key="4">
    <source>
        <dbReference type="ARBA" id="ARBA00022832"/>
    </source>
</evidence>
<keyword evidence="11" id="KW-1185">Reference proteome</keyword>
<evidence type="ECO:0000256" key="2">
    <source>
        <dbReference type="ARBA" id="ARBA00017562"/>
    </source>
</evidence>
<dbReference type="GO" id="GO:0003989">
    <property type="term" value="F:acetyl-CoA carboxylase activity"/>
    <property type="evidence" value="ECO:0007669"/>
    <property type="project" value="InterPro"/>
</dbReference>
<evidence type="ECO:0000256" key="8">
    <source>
        <dbReference type="RuleBase" id="RU364072"/>
    </source>
</evidence>
<evidence type="ECO:0000256" key="1">
    <source>
        <dbReference type="ARBA" id="ARBA00005194"/>
    </source>
</evidence>
<dbReference type="OrthoDB" id="9811735at2"/>
<evidence type="ECO:0000256" key="6">
    <source>
        <dbReference type="ARBA" id="ARBA00023160"/>
    </source>
</evidence>
<protein>
    <recommendedName>
        <fullName evidence="2 8">Biotin carboxyl carrier protein of acetyl-CoA carboxylase</fullName>
    </recommendedName>
</protein>
<dbReference type="InterPro" id="IPR001882">
    <property type="entry name" value="Biotin_BS"/>
</dbReference>
<reference evidence="10 11" key="1">
    <citation type="submission" date="2017-04" db="EMBL/GenBank/DDBJ databases">
        <authorList>
            <person name="Afonso C.L."/>
            <person name="Miller P.J."/>
            <person name="Scott M.A."/>
            <person name="Spackman E."/>
            <person name="Goraichik I."/>
            <person name="Dimitrov K.M."/>
            <person name="Suarez D.L."/>
            <person name="Swayne D.E."/>
        </authorList>
    </citation>
    <scope>NUCLEOTIDE SEQUENCE [LARGE SCALE GENOMIC DNA]</scope>
    <source>
        <strain evidence="10 11">DSM 12555</strain>
    </source>
</reference>
<feature type="domain" description="Lipoyl-binding" evidence="9">
    <location>
        <begin position="62"/>
        <end position="138"/>
    </location>
</feature>
<dbReference type="UniPathway" id="UPA00094"/>
<keyword evidence="6 8" id="KW-0275">Fatty acid biosynthesis</keyword>
<dbReference type="STRING" id="1121291.SAMN02745134_02113"/>
<evidence type="ECO:0000313" key="10">
    <source>
        <dbReference type="EMBL" id="SMC24173.1"/>
    </source>
</evidence>
<dbReference type="Pfam" id="PF00364">
    <property type="entry name" value="Biotin_lipoyl"/>
    <property type="match status" value="1"/>
</dbReference>
<dbReference type="PANTHER" id="PTHR45266">
    <property type="entry name" value="OXALOACETATE DECARBOXYLASE ALPHA CHAIN"/>
    <property type="match status" value="1"/>
</dbReference>
<dbReference type="GO" id="GO:0009317">
    <property type="term" value="C:acetyl-CoA carboxylase complex"/>
    <property type="evidence" value="ECO:0007669"/>
    <property type="project" value="InterPro"/>
</dbReference>
<keyword evidence="5 8" id="KW-0443">Lipid metabolism</keyword>
<organism evidence="10 11">
    <name type="scientific">Clostridium acidisoli DSM 12555</name>
    <dbReference type="NCBI Taxonomy" id="1121291"/>
    <lineage>
        <taxon>Bacteria</taxon>
        <taxon>Bacillati</taxon>
        <taxon>Bacillota</taxon>
        <taxon>Clostridia</taxon>
        <taxon>Eubacteriales</taxon>
        <taxon>Clostridiaceae</taxon>
        <taxon>Clostridium</taxon>
    </lineage>
</organism>
<keyword evidence="3 8" id="KW-0444">Lipid biosynthesis</keyword>
<gene>
    <name evidence="10" type="ORF">SAMN02745134_02113</name>
</gene>
<dbReference type="AlphaFoldDB" id="A0A1W1XJL4"/>
<keyword evidence="7 8" id="KW-0092">Biotin</keyword>
<dbReference type="InterPro" id="IPR000089">
    <property type="entry name" value="Biotin_lipoyl"/>
</dbReference>
<dbReference type="CDD" id="cd06850">
    <property type="entry name" value="biotinyl_domain"/>
    <property type="match status" value="1"/>
</dbReference>
<evidence type="ECO:0000259" key="9">
    <source>
        <dbReference type="PROSITE" id="PS50968"/>
    </source>
</evidence>
<evidence type="ECO:0000256" key="3">
    <source>
        <dbReference type="ARBA" id="ARBA00022516"/>
    </source>
</evidence>
<comment type="pathway">
    <text evidence="1 8">Lipid metabolism; fatty acid biosynthesis.</text>
</comment>
<dbReference type="GO" id="GO:0006633">
    <property type="term" value="P:fatty acid biosynthetic process"/>
    <property type="evidence" value="ECO:0007669"/>
    <property type="project" value="UniProtKB-UniPathway"/>
</dbReference>
<comment type="function">
    <text evidence="8">This protein is a component of the acetyl coenzyme A carboxylase complex; first, biotin carboxylase catalyzes the carboxylation of the carrier protein and then the transcarboxylase transfers the carboxyl group to form malonyl-CoA.</text>
</comment>
<accession>A0A1W1XJL4</accession>
<dbReference type="PROSITE" id="PS50968">
    <property type="entry name" value="BIOTINYL_LIPOYL"/>
    <property type="match status" value="1"/>
</dbReference>
<dbReference type="RefSeq" id="WP_084115867.1">
    <property type="nucleotide sequence ID" value="NZ_FWXH01000006.1"/>
</dbReference>
<dbReference type="PANTHER" id="PTHR45266:SF3">
    <property type="entry name" value="OXALOACETATE DECARBOXYLASE ALPHA CHAIN"/>
    <property type="match status" value="1"/>
</dbReference>